<comment type="caution">
    <text evidence="6">The sequence shown here is derived from an EMBL/GenBank/DDBJ whole genome shotgun (WGS) entry which is preliminary data.</text>
</comment>
<dbReference type="InterPro" id="IPR045357">
    <property type="entry name" value="Aminopeptidase_N-like_N"/>
</dbReference>
<dbReference type="InterPro" id="IPR012778">
    <property type="entry name" value="Pept_M1_aminopeptidase"/>
</dbReference>
<dbReference type="InterPro" id="IPR014782">
    <property type="entry name" value="Peptidase_M1_dom"/>
</dbReference>
<evidence type="ECO:0000256" key="2">
    <source>
        <dbReference type="SAM" id="MobiDB-lite"/>
    </source>
</evidence>
<dbReference type="Pfam" id="PF11838">
    <property type="entry name" value="ERAP1_C"/>
    <property type="match status" value="1"/>
</dbReference>
<keyword evidence="6" id="KW-0378">Hydrolase</keyword>
<feature type="domain" description="ERAP1-like C-terminal" evidence="4">
    <location>
        <begin position="572"/>
        <end position="908"/>
    </location>
</feature>
<evidence type="ECO:0000313" key="7">
    <source>
        <dbReference type="Proteomes" id="UP000184390"/>
    </source>
</evidence>
<evidence type="ECO:0000259" key="5">
    <source>
        <dbReference type="Pfam" id="PF17900"/>
    </source>
</evidence>
<comment type="similarity">
    <text evidence="1">Belongs to the peptidase M1 family.</text>
</comment>
<evidence type="ECO:0000259" key="4">
    <source>
        <dbReference type="Pfam" id="PF11838"/>
    </source>
</evidence>
<feature type="domain" description="Aminopeptidase N-like N-terminal" evidence="5">
    <location>
        <begin position="115"/>
        <end position="189"/>
    </location>
</feature>
<protein>
    <submittedName>
        <fullName evidence="6">Aminopeptidase N</fullName>
    </submittedName>
</protein>
<dbReference type="NCBIfam" id="TIGR02412">
    <property type="entry name" value="pepN_strep_liv"/>
    <property type="match status" value="1"/>
</dbReference>
<accession>A0ABY1I5R8</accession>
<dbReference type="InterPro" id="IPR027268">
    <property type="entry name" value="Peptidase_M4/M1_CTD_sf"/>
</dbReference>
<dbReference type="PANTHER" id="PTHR11533">
    <property type="entry name" value="PROTEASE M1 ZINC METALLOPROTEASE"/>
    <property type="match status" value="1"/>
</dbReference>
<reference evidence="6 7" key="1">
    <citation type="submission" date="2016-11" db="EMBL/GenBank/DDBJ databases">
        <authorList>
            <person name="Varghese N."/>
            <person name="Submissions S."/>
        </authorList>
    </citation>
    <scope>NUCLEOTIDE SEQUENCE [LARGE SCALE GENOMIC DNA]</scope>
    <source>
        <strain evidence="6 7">PA</strain>
    </source>
</reference>
<dbReference type="InterPro" id="IPR024571">
    <property type="entry name" value="ERAP1-like_C_dom"/>
</dbReference>
<organism evidence="6 7">
    <name type="scientific">Actinomyces denticolens</name>
    <dbReference type="NCBI Taxonomy" id="52767"/>
    <lineage>
        <taxon>Bacteria</taxon>
        <taxon>Bacillati</taxon>
        <taxon>Actinomycetota</taxon>
        <taxon>Actinomycetes</taxon>
        <taxon>Actinomycetales</taxon>
        <taxon>Actinomycetaceae</taxon>
        <taxon>Actinomyces</taxon>
    </lineage>
</organism>
<evidence type="ECO:0000313" key="6">
    <source>
        <dbReference type="EMBL" id="SHI64089.1"/>
    </source>
</evidence>
<dbReference type="GO" id="GO:0004177">
    <property type="term" value="F:aminopeptidase activity"/>
    <property type="evidence" value="ECO:0007669"/>
    <property type="project" value="UniProtKB-KW"/>
</dbReference>
<dbReference type="PANTHER" id="PTHR11533:SF174">
    <property type="entry name" value="PUROMYCIN-SENSITIVE AMINOPEPTIDASE-RELATED"/>
    <property type="match status" value="1"/>
</dbReference>
<dbReference type="Pfam" id="PF17900">
    <property type="entry name" value="Peptidase_M1_N"/>
    <property type="match status" value="1"/>
</dbReference>
<keyword evidence="6" id="KW-0645">Protease</keyword>
<feature type="domain" description="Peptidase M1 membrane alanine aminopeptidase" evidence="3">
    <location>
        <begin position="273"/>
        <end position="487"/>
    </location>
</feature>
<feature type="region of interest" description="Disordered" evidence="2">
    <location>
        <begin position="1"/>
        <end position="21"/>
    </location>
</feature>
<dbReference type="RefSeq" id="WP_073451940.1">
    <property type="nucleotide sequence ID" value="NZ_FQYL01000003.1"/>
</dbReference>
<dbReference type="Gene3D" id="2.60.40.1730">
    <property type="entry name" value="tricorn interacting facor f3 domain"/>
    <property type="match status" value="1"/>
</dbReference>
<dbReference type="Proteomes" id="UP000184390">
    <property type="component" value="Unassembled WGS sequence"/>
</dbReference>
<dbReference type="CDD" id="cd09602">
    <property type="entry name" value="M1_APN"/>
    <property type="match status" value="1"/>
</dbReference>
<keyword evidence="7" id="KW-1185">Reference proteome</keyword>
<gene>
    <name evidence="6" type="ORF">SAMN05216246_103216</name>
</gene>
<dbReference type="SUPFAM" id="SSF63737">
    <property type="entry name" value="Leukotriene A4 hydrolase N-terminal domain"/>
    <property type="match status" value="1"/>
</dbReference>
<dbReference type="Gene3D" id="1.10.390.10">
    <property type="entry name" value="Neutral Protease Domain 2"/>
    <property type="match status" value="1"/>
</dbReference>
<keyword evidence="6" id="KW-0031">Aminopeptidase</keyword>
<dbReference type="InterPro" id="IPR042097">
    <property type="entry name" value="Aminopeptidase_N-like_N_sf"/>
</dbReference>
<name>A0ABY1I5R8_9ACTO</name>
<dbReference type="SUPFAM" id="SSF55486">
    <property type="entry name" value="Metalloproteases ('zincins'), catalytic domain"/>
    <property type="match status" value="1"/>
</dbReference>
<dbReference type="InterPro" id="IPR050344">
    <property type="entry name" value="Peptidase_M1_aminopeptidases"/>
</dbReference>
<sequence>MQAISAPEPPRRPASPTGIGRDEAAWRSGAVTLRALGIDIDLTGAQDASQRVFPVRGRLRLALERPARGLWVDFQGEGVDSLVVDGREEEVDWDGSRLALPLLGQGEHDVVVTARGLYSNSGQGLHRFHDPVDGATYLYTHFEPADARRAWPVMEQPDLKAPVSLAVAHPASWTVLANGLPEATTGAGEQGGEWDGAGATRRWPPGPLPEDAVITRFAPTRPLPSYLTALAAGPWHRAMGRWRSPERPGEEPVPLSWCCRASLAEHLDADELLNLTSDGLDLLERTYGFPFPWGSYDSVLVPEYNLGAMENPGCVTFSEERYLFRGPATSAQRASRANTVLHEMSHMWFGDLVTPRWWDDTWLKESFADHQGTWAAGALGYEDAWVSFASTRKAWAYLEDQRAATTHPIVADVDDVEAARQVFDGISYAKGASVLKQLVAHVGDEAFHAAARDWFASRAFANGSLDDFLDALGRVSGRDMRPWARAWLRTCGPSILTTEIETENGAISRLAVRQACADPVTGESVLRPHSLIIGLYSFDASGALVRVRRLPATLAEEVTEIPGAAGLAAPDLVIVNDEDLTYAVVRPDSASLRVMLDSLGALTDPMARALAWSGLHNLLRDARLSPTDFVTAVLAHADDATELSTLATLLSQAARAALTYADGQERRDLVGRLLGLPGPAPGEDRGADGWELLTRSRPGSGAQLARARAWLALAGNASVLGEDGEDPCGSRAVGEAVSRLHSLLDDGLPGLEMTAELRWQALGALARLDALAEGELEAQRRADPSASGRVSALQAGFAAPSAEAKQEILTRLLQDRALSNDEVGALISAYSTTAHRGLTAPLTGRYLDSLERIWSERRQEIATRIVLGLFPLAGDGDDLSQVESWLVHHAGAPAALRRLVLKSEDDLARSLRARRVLA</sequence>
<dbReference type="Pfam" id="PF01433">
    <property type="entry name" value="Peptidase_M1"/>
    <property type="match status" value="1"/>
</dbReference>
<evidence type="ECO:0000256" key="1">
    <source>
        <dbReference type="ARBA" id="ARBA00010136"/>
    </source>
</evidence>
<dbReference type="EMBL" id="FQYL01000003">
    <property type="protein sequence ID" value="SHI64089.1"/>
    <property type="molecule type" value="Genomic_DNA"/>
</dbReference>
<proteinExistence type="inferred from homology"/>
<evidence type="ECO:0000259" key="3">
    <source>
        <dbReference type="Pfam" id="PF01433"/>
    </source>
</evidence>